<dbReference type="GO" id="GO:0005764">
    <property type="term" value="C:lysosome"/>
    <property type="evidence" value="ECO:0007669"/>
    <property type="project" value="UniProtKB-ARBA"/>
</dbReference>
<dbReference type="GO" id="GO:0006914">
    <property type="term" value="P:autophagy"/>
    <property type="evidence" value="ECO:0007669"/>
    <property type="project" value="UniProtKB-ARBA"/>
</dbReference>
<dbReference type="OrthoDB" id="2160638at2759"/>
<evidence type="ECO:0000256" key="2">
    <source>
        <dbReference type="ARBA" id="ARBA00004760"/>
    </source>
</evidence>
<comment type="pathway">
    <text evidence="3">Sphingolipid metabolism.</text>
</comment>
<dbReference type="EC" id="3.2.1.45" evidence="5 12"/>
<evidence type="ECO:0000313" key="15">
    <source>
        <dbReference type="EMBL" id="PAV80452.1"/>
    </source>
</evidence>
<evidence type="ECO:0000256" key="13">
    <source>
        <dbReference type="SAM" id="SignalP"/>
    </source>
</evidence>
<reference evidence="15 16" key="1">
    <citation type="journal article" date="2017" name="Curr. Biol.">
        <title>Genome architecture and evolution of a unichromosomal asexual nematode.</title>
        <authorList>
            <person name="Fradin H."/>
            <person name="Zegar C."/>
            <person name="Gutwein M."/>
            <person name="Lucas J."/>
            <person name="Kovtun M."/>
            <person name="Corcoran D."/>
            <person name="Baugh L.R."/>
            <person name="Kiontke K."/>
            <person name="Gunsalus K."/>
            <person name="Fitch D.H."/>
            <person name="Piano F."/>
        </authorList>
    </citation>
    <scope>NUCLEOTIDE SEQUENCE [LARGE SCALE GENOMIC DNA]</scope>
    <source>
        <strain evidence="15">PF1309</strain>
    </source>
</reference>
<dbReference type="STRING" id="2018661.A0A2A2L2P6"/>
<comment type="catalytic activity">
    <reaction evidence="1">
        <text>a beta-D-glucosyl-(1&lt;-&gt;1')-N-acylsphing-4-enine + H2O = an N-acylsphing-4-enine + D-glucose</text>
        <dbReference type="Rhea" id="RHEA:13269"/>
        <dbReference type="ChEBI" id="CHEBI:4167"/>
        <dbReference type="ChEBI" id="CHEBI:15377"/>
        <dbReference type="ChEBI" id="CHEBI:22801"/>
        <dbReference type="ChEBI" id="CHEBI:52639"/>
        <dbReference type="EC" id="3.2.1.45"/>
    </reaction>
    <physiologicalReaction direction="left-to-right" evidence="1">
        <dbReference type="Rhea" id="RHEA:13270"/>
    </physiologicalReaction>
</comment>
<comment type="pathway">
    <text evidence="2">Lipid metabolism; sphingolipid metabolism.</text>
</comment>
<comment type="catalytic activity">
    <reaction evidence="11">
        <text>an N-acyl-1-beta-D-glucosyl-15-methylhexadecasphing-4-enine + H2O = an N-acyl-15-methylhexadecasphing-4-enine + D-glucose</text>
        <dbReference type="Rhea" id="RHEA:34755"/>
        <dbReference type="ChEBI" id="CHEBI:4167"/>
        <dbReference type="ChEBI" id="CHEBI:15377"/>
        <dbReference type="ChEBI" id="CHEBI:70815"/>
        <dbReference type="ChEBI" id="CHEBI:70846"/>
    </reaction>
    <physiologicalReaction direction="left-to-right" evidence="11">
        <dbReference type="Rhea" id="RHEA:34756"/>
    </physiologicalReaction>
</comment>
<dbReference type="GO" id="GO:0042391">
    <property type="term" value="P:regulation of membrane potential"/>
    <property type="evidence" value="ECO:0007669"/>
    <property type="project" value="UniProtKB-ARBA"/>
</dbReference>
<evidence type="ECO:0000256" key="12">
    <source>
        <dbReference type="RuleBase" id="RU361188"/>
    </source>
</evidence>
<dbReference type="GO" id="GO:0032006">
    <property type="term" value="P:regulation of TOR signaling"/>
    <property type="evidence" value="ECO:0007669"/>
    <property type="project" value="UniProtKB-ARBA"/>
</dbReference>
<dbReference type="SUPFAM" id="SSF51445">
    <property type="entry name" value="(Trans)glycosidases"/>
    <property type="match status" value="1"/>
</dbReference>
<evidence type="ECO:0000256" key="7">
    <source>
        <dbReference type="ARBA" id="ARBA00022801"/>
    </source>
</evidence>
<keyword evidence="16" id="KW-1185">Reference proteome</keyword>
<feature type="chain" id="PRO_5012245948" description="Glucosylceramidase" evidence="13">
    <location>
        <begin position="19"/>
        <end position="515"/>
    </location>
</feature>
<evidence type="ECO:0000259" key="14">
    <source>
        <dbReference type="Pfam" id="PF02055"/>
    </source>
</evidence>
<sequence>MKHLATCLIFILISEIHGKSKPCIQKEVSPGNIICVCNSTYCDELEAITLIPVNSALTFTSSQDGVRLNQNTVSIIPSAKIPENGTIIYVDASQTFQEIFGFGGAFTDSAGLNIASLGDKAQRNLLRAYFTENGLEYNIGRVPIASTDFSTRVYSYDDSKNDFELKNFNLSKEDLLYKIPYIISAFNLTKGSLELFASPWSAPGWMKETGKMQGYGSLIQDPKYFKAYVEYLKKFFEFYNNKGIPFWGMTVQNEPSTGSNKDWKWQTMNFTAESMRDFIKDYLGPTLQTSNVTKNLKVMILDDTRAILPMWADVIFSDEKASKYVHGSAIHWYWNKFIPAKFLEITHKRYPNKFILASEASAGFFPVSGPILGDWYRAESYAKDIINDLNNFVVAFCDWNLALDLSGGPNWAGNFVDSAIIIDKERQEFYKQPIYYVLAHFSKFFPRGSKIMATSIKGGNFGISAVSGVQNSRRRVVILNQRDLDYNVTIFDKVTSKQIPIFLPKRSIVSVVWDK</sequence>
<dbReference type="InterPro" id="IPR033453">
    <property type="entry name" value="Glyco_hydro_30_TIM-barrel"/>
</dbReference>
<dbReference type="EMBL" id="LIAE01007271">
    <property type="protein sequence ID" value="PAV80452.1"/>
    <property type="molecule type" value="Genomic_DNA"/>
</dbReference>
<dbReference type="GO" id="GO:0007040">
    <property type="term" value="P:lysosome organization"/>
    <property type="evidence" value="ECO:0007669"/>
    <property type="project" value="UniProtKB-ARBA"/>
</dbReference>
<dbReference type="InterPro" id="IPR017853">
    <property type="entry name" value="GH"/>
</dbReference>
<keyword evidence="8 12" id="KW-0746">Sphingolipid metabolism</keyword>
<dbReference type="GO" id="GO:0005102">
    <property type="term" value="F:signaling receptor binding"/>
    <property type="evidence" value="ECO:0007669"/>
    <property type="project" value="UniProtKB-ARBA"/>
</dbReference>
<evidence type="ECO:0000256" key="10">
    <source>
        <dbReference type="ARBA" id="ARBA00050474"/>
    </source>
</evidence>
<protein>
    <recommendedName>
        <fullName evidence="5 12">Glucosylceramidase</fullName>
        <ecNumber evidence="5 12">3.2.1.45</ecNumber>
    </recommendedName>
</protein>
<comment type="similarity">
    <text evidence="4 12">Belongs to the glycosyl hydrolase 30 family.</text>
</comment>
<dbReference type="PANTHER" id="PTHR11069:SF23">
    <property type="entry name" value="LYSOSOMAL ACID GLUCOSYLCERAMIDASE"/>
    <property type="match status" value="1"/>
</dbReference>
<dbReference type="GO" id="GO:0005774">
    <property type="term" value="C:vacuolar membrane"/>
    <property type="evidence" value="ECO:0007669"/>
    <property type="project" value="UniProtKB-ARBA"/>
</dbReference>
<keyword evidence="7 12" id="KW-0378">Hydrolase</keyword>
<evidence type="ECO:0000256" key="11">
    <source>
        <dbReference type="ARBA" id="ARBA00051345"/>
    </source>
</evidence>
<evidence type="ECO:0000313" key="16">
    <source>
        <dbReference type="Proteomes" id="UP000218231"/>
    </source>
</evidence>
<dbReference type="GO" id="GO:0006066">
    <property type="term" value="P:alcohol metabolic process"/>
    <property type="evidence" value="ECO:0007669"/>
    <property type="project" value="UniProtKB-ARBA"/>
</dbReference>
<accession>A0A2A2L2P6</accession>
<name>A0A2A2L2P6_9BILA</name>
<feature type="signal peptide" evidence="13">
    <location>
        <begin position="1"/>
        <end position="18"/>
    </location>
</feature>
<organism evidence="15 16">
    <name type="scientific">Diploscapter pachys</name>
    <dbReference type="NCBI Taxonomy" id="2018661"/>
    <lineage>
        <taxon>Eukaryota</taxon>
        <taxon>Metazoa</taxon>
        <taxon>Ecdysozoa</taxon>
        <taxon>Nematoda</taxon>
        <taxon>Chromadorea</taxon>
        <taxon>Rhabditida</taxon>
        <taxon>Rhabditina</taxon>
        <taxon>Rhabditomorpha</taxon>
        <taxon>Rhabditoidea</taxon>
        <taxon>Rhabditidae</taxon>
        <taxon>Diploscapter</taxon>
    </lineage>
</organism>
<feature type="domain" description="Glycosyl hydrolase family 30 TIM-barrel" evidence="14">
    <location>
        <begin position="100"/>
        <end position="444"/>
    </location>
</feature>
<dbReference type="PANTHER" id="PTHR11069">
    <property type="entry name" value="GLUCOSYLCERAMIDASE"/>
    <property type="match status" value="1"/>
</dbReference>
<dbReference type="GO" id="GO:0016758">
    <property type="term" value="F:hexosyltransferase activity"/>
    <property type="evidence" value="ECO:0007669"/>
    <property type="project" value="UniProtKB-ARBA"/>
</dbReference>
<evidence type="ECO:0000256" key="9">
    <source>
        <dbReference type="ARBA" id="ARBA00023098"/>
    </source>
</evidence>
<evidence type="ECO:0000256" key="8">
    <source>
        <dbReference type="ARBA" id="ARBA00022919"/>
    </source>
</evidence>
<dbReference type="GO" id="GO:0010605">
    <property type="term" value="P:negative regulation of macromolecule metabolic process"/>
    <property type="evidence" value="ECO:0007669"/>
    <property type="project" value="UniProtKB-ARBA"/>
</dbReference>
<dbReference type="GO" id="GO:0016241">
    <property type="term" value="P:regulation of macroautophagy"/>
    <property type="evidence" value="ECO:0007669"/>
    <property type="project" value="UniProtKB-ARBA"/>
</dbReference>
<evidence type="ECO:0000256" key="3">
    <source>
        <dbReference type="ARBA" id="ARBA00004991"/>
    </source>
</evidence>
<evidence type="ECO:0000256" key="1">
    <source>
        <dbReference type="ARBA" id="ARBA00001013"/>
    </source>
</evidence>
<keyword evidence="12" id="KW-0326">Glycosidase</keyword>
<evidence type="ECO:0000256" key="4">
    <source>
        <dbReference type="ARBA" id="ARBA00005382"/>
    </source>
</evidence>
<keyword evidence="9 12" id="KW-0443">Lipid metabolism</keyword>
<dbReference type="GO" id="GO:0051246">
    <property type="term" value="P:regulation of protein metabolic process"/>
    <property type="evidence" value="ECO:0007669"/>
    <property type="project" value="UniProtKB-ARBA"/>
</dbReference>
<evidence type="ECO:0000256" key="5">
    <source>
        <dbReference type="ARBA" id="ARBA00012658"/>
    </source>
</evidence>
<proteinExistence type="inferred from homology"/>
<dbReference type="SUPFAM" id="SSF51011">
    <property type="entry name" value="Glycosyl hydrolase domain"/>
    <property type="match status" value="1"/>
</dbReference>
<gene>
    <name evidence="15" type="ORF">WR25_22915</name>
</gene>
<dbReference type="GO" id="GO:0004348">
    <property type="term" value="F:glucosylceramidase activity"/>
    <property type="evidence" value="ECO:0007669"/>
    <property type="project" value="UniProtKB-EC"/>
</dbReference>
<dbReference type="InterPro" id="IPR001139">
    <property type="entry name" value="Glyco_hydro_30"/>
</dbReference>
<dbReference type="Gene3D" id="3.20.20.80">
    <property type="entry name" value="Glycosidases"/>
    <property type="match status" value="1"/>
</dbReference>
<keyword evidence="6 13" id="KW-0732">Signal</keyword>
<dbReference type="Pfam" id="PF02055">
    <property type="entry name" value="Glyco_hydro_30"/>
    <property type="match status" value="1"/>
</dbReference>
<dbReference type="AlphaFoldDB" id="A0A2A2L2P6"/>
<dbReference type="Proteomes" id="UP000218231">
    <property type="component" value="Unassembled WGS sequence"/>
</dbReference>
<dbReference type="GO" id="GO:0006680">
    <property type="term" value="P:glucosylceramide catabolic process"/>
    <property type="evidence" value="ECO:0007669"/>
    <property type="project" value="UniProtKB-ARBA"/>
</dbReference>
<evidence type="ECO:0000256" key="6">
    <source>
        <dbReference type="ARBA" id="ARBA00022729"/>
    </source>
</evidence>
<dbReference type="GO" id="GO:0008202">
    <property type="term" value="P:steroid metabolic process"/>
    <property type="evidence" value="ECO:0007669"/>
    <property type="project" value="UniProtKB-ARBA"/>
</dbReference>
<comment type="caution">
    <text evidence="15">The sequence shown here is derived from an EMBL/GenBank/DDBJ whole genome shotgun (WGS) entry which is preliminary data.</text>
</comment>
<dbReference type="GO" id="GO:0030163">
    <property type="term" value="P:protein catabolic process"/>
    <property type="evidence" value="ECO:0007669"/>
    <property type="project" value="UniProtKB-ARBA"/>
</dbReference>
<dbReference type="FunFam" id="3.20.20.80:FF:000030">
    <property type="entry name" value="Lysosomal acid glucosylceramidase"/>
    <property type="match status" value="1"/>
</dbReference>
<dbReference type="PRINTS" id="PR00843">
    <property type="entry name" value="GLHYDRLASE30"/>
</dbReference>
<comment type="catalytic activity">
    <reaction evidence="10">
        <text>a beta-D-glucosylceramide + H2O = an N-acyl-sphingoid base + D-glucose</text>
        <dbReference type="Rhea" id="RHEA:81447"/>
        <dbReference type="ChEBI" id="CHEBI:4167"/>
        <dbReference type="ChEBI" id="CHEBI:15377"/>
        <dbReference type="ChEBI" id="CHEBI:83264"/>
        <dbReference type="ChEBI" id="CHEBI:83273"/>
    </reaction>
    <physiologicalReaction direction="left-to-right" evidence="10">
        <dbReference type="Rhea" id="RHEA:81448"/>
    </physiologicalReaction>
</comment>